<reference evidence="1" key="1">
    <citation type="submission" date="2020-04" db="EMBL/GenBank/DDBJ databases">
        <authorList>
            <person name="Chiriac C."/>
            <person name="Salcher M."/>
            <person name="Ghai R."/>
            <person name="Kavagutti S V."/>
        </authorList>
    </citation>
    <scope>NUCLEOTIDE SEQUENCE</scope>
</reference>
<organism evidence="1">
    <name type="scientific">uncultured Caudovirales phage</name>
    <dbReference type="NCBI Taxonomy" id="2100421"/>
    <lineage>
        <taxon>Viruses</taxon>
        <taxon>Duplodnaviria</taxon>
        <taxon>Heunggongvirae</taxon>
        <taxon>Uroviricota</taxon>
        <taxon>Caudoviricetes</taxon>
        <taxon>Peduoviridae</taxon>
        <taxon>Maltschvirus</taxon>
        <taxon>Maltschvirus maltsch</taxon>
    </lineage>
</organism>
<dbReference type="Pfam" id="PF03013">
    <property type="entry name" value="Pyr_excise"/>
    <property type="match status" value="1"/>
</dbReference>
<evidence type="ECO:0000313" key="1">
    <source>
        <dbReference type="EMBL" id="CAB4128285.1"/>
    </source>
</evidence>
<gene>
    <name evidence="1" type="ORF">UFOVP111_20</name>
</gene>
<name>A0A6J5L3H8_9CAUD</name>
<protein>
    <submittedName>
        <fullName evidence="1">Uncharacterized protein</fullName>
    </submittedName>
</protein>
<sequence>MQTFMPSQDFAEVAKVLDNKRLNKQALEGWQILMNLLELDPQGNHRPAKGWSNHPAVKMWKGHEVALYMYIEAMTKEWLRRGYKTTIADKARETLNTAIRKGLIEPISTLRNFPLWIQFEEILSSHRTALLAKNYEWYSQFDWPEDPGYPITEYTYIWPTK</sequence>
<dbReference type="NCBIfam" id="NF038085">
    <property type="entry name" value="MSMEG_6728_fam"/>
    <property type="match status" value="1"/>
</dbReference>
<proteinExistence type="predicted"/>
<accession>A0A6J5L3H8</accession>
<dbReference type="EMBL" id="LR796226">
    <property type="protein sequence ID" value="CAB4128285.1"/>
    <property type="molecule type" value="Genomic_DNA"/>
</dbReference>
<dbReference type="InterPro" id="IPR004260">
    <property type="entry name" value="Pyr-dimer_DNA_glycosylase"/>
</dbReference>